<organism evidence="5 6">
    <name type="scientific">Liquidambar formosana</name>
    <name type="common">Formosan gum</name>
    <dbReference type="NCBI Taxonomy" id="63359"/>
    <lineage>
        <taxon>Eukaryota</taxon>
        <taxon>Viridiplantae</taxon>
        <taxon>Streptophyta</taxon>
        <taxon>Embryophyta</taxon>
        <taxon>Tracheophyta</taxon>
        <taxon>Spermatophyta</taxon>
        <taxon>Magnoliopsida</taxon>
        <taxon>eudicotyledons</taxon>
        <taxon>Gunneridae</taxon>
        <taxon>Pentapetalae</taxon>
        <taxon>Saxifragales</taxon>
        <taxon>Altingiaceae</taxon>
        <taxon>Liquidambar</taxon>
    </lineage>
</organism>
<accession>A0AAP0S3Y3</accession>
<evidence type="ECO:0000256" key="2">
    <source>
        <dbReference type="ARBA" id="ARBA00022741"/>
    </source>
</evidence>
<name>A0AAP0S3Y3_LIQFO</name>
<dbReference type="GO" id="GO:0006952">
    <property type="term" value="P:defense response"/>
    <property type="evidence" value="ECO:0007669"/>
    <property type="project" value="UniProtKB-KW"/>
</dbReference>
<evidence type="ECO:0000256" key="3">
    <source>
        <dbReference type="ARBA" id="ARBA00022821"/>
    </source>
</evidence>
<dbReference type="Gene3D" id="1.20.5.4130">
    <property type="match status" value="1"/>
</dbReference>
<proteinExistence type="predicted"/>
<keyword evidence="1" id="KW-0677">Repeat</keyword>
<dbReference type="EMBL" id="JBBPBK010000002">
    <property type="protein sequence ID" value="KAK9290871.1"/>
    <property type="molecule type" value="Genomic_DNA"/>
</dbReference>
<feature type="domain" description="Disease resistance N-terminal" evidence="4">
    <location>
        <begin position="12"/>
        <end position="99"/>
    </location>
</feature>
<protein>
    <recommendedName>
        <fullName evidence="4">Disease resistance N-terminal domain-containing protein</fullName>
    </recommendedName>
</protein>
<sequence>MSETFLFNIADKLLDKLGSLALEKLCSAWGGESERENLVETVSTIQAVLLDAEEKQEKDRTRQLTNWLGKLKDAFYDAEDVLGDLEYEASQSQMETRVGFKRKSWSQSADSEDESLEQGIAYLEEENSALHDEVVSARSFGDEAGSSGTAGVP</sequence>
<dbReference type="GO" id="GO:0000166">
    <property type="term" value="F:nucleotide binding"/>
    <property type="evidence" value="ECO:0007669"/>
    <property type="project" value="UniProtKB-KW"/>
</dbReference>
<evidence type="ECO:0000259" key="4">
    <source>
        <dbReference type="Pfam" id="PF18052"/>
    </source>
</evidence>
<reference evidence="5 6" key="1">
    <citation type="journal article" date="2024" name="Plant J.">
        <title>Genome sequences and population genomics reveal climatic adaptation and genomic divergence between two closely related sweetgum species.</title>
        <authorList>
            <person name="Xu W.Q."/>
            <person name="Ren C.Q."/>
            <person name="Zhang X.Y."/>
            <person name="Comes H.P."/>
            <person name="Liu X.H."/>
            <person name="Li Y.G."/>
            <person name="Kettle C.J."/>
            <person name="Jalonen R."/>
            <person name="Gaisberger H."/>
            <person name="Ma Y.Z."/>
            <person name="Qiu Y.X."/>
        </authorList>
    </citation>
    <scope>NUCLEOTIDE SEQUENCE [LARGE SCALE GENOMIC DNA]</scope>
    <source>
        <strain evidence="5">Hangzhou</strain>
    </source>
</reference>
<dbReference type="Proteomes" id="UP001415857">
    <property type="component" value="Unassembled WGS sequence"/>
</dbReference>
<keyword evidence="3" id="KW-0611">Plant defense</keyword>
<evidence type="ECO:0000313" key="6">
    <source>
        <dbReference type="Proteomes" id="UP001415857"/>
    </source>
</evidence>
<dbReference type="AlphaFoldDB" id="A0AAP0S3Y3"/>
<keyword evidence="6" id="KW-1185">Reference proteome</keyword>
<comment type="caution">
    <text evidence="5">The sequence shown here is derived from an EMBL/GenBank/DDBJ whole genome shotgun (WGS) entry which is preliminary data.</text>
</comment>
<gene>
    <name evidence="5" type="ORF">L1049_009049</name>
</gene>
<dbReference type="InterPro" id="IPR041118">
    <property type="entry name" value="Rx_N"/>
</dbReference>
<dbReference type="Pfam" id="PF18052">
    <property type="entry name" value="Rx_N"/>
    <property type="match status" value="1"/>
</dbReference>
<keyword evidence="2" id="KW-0547">Nucleotide-binding</keyword>
<evidence type="ECO:0000256" key="1">
    <source>
        <dbReference type="ARBA" id="ARBA00022737"/>
    </source>
</evidence>
<evidence type="ECO:0000313" key="5">
    <source>
        <dbReference type="EMBL" id="KAK9290871.1"/>
    </source>
</evidence>